<evidence type="ECO:0000256" key="1">
    <source>
        <dbReference type="ARBA" id="ARBA00004141"/>
    </source>
</evidence>
<dbReference type="InterPro" id="IPR051611">
    <property type="entry name" value="ECF_transporter_component"/>
</dbReference>
<organism evidence="7 8">
    <name type="scientific">Gemelliphila asaccharolytica</name>
    <dbReference type="NCBI Taxonomy" id="502393"/>
    <lineage>
        <taxon>Bacteria</taxon>
        <taxon>Bacillati</taxon>
        <taxon>Bacillota</taxon>
        <taxon>Bacilli</taxon>
        <taxon>Bacillales</taxon>
        <taxon>Gemellaceae</taxon>
        <taxon>Gemelliphila</taxon>
    </lineage>
</organism>
<evidence type="ECO:0000256" key="4">
    <source>
        <dbReference type="ARBA" id="ARBA00022989"/>
    </source>
</evidence>
<dbReference type="Proteomes" id="UP000070467">
    <property type="component" value="Unassembled WGS sequence"/>
</dbReference>
<evidence type="ECO:0000256" key="5">
    <source>
        <dbReference type="ARBA" id="ARBA00023136"/>
    </source>
</evidence>
<dbReference type="CDD" id="cd16914">
    <property type="entry name" value="EcfT"/>
    <property type="match status" value="1"/>
</dbReference>
<comment type="caution">
    <text evidence="7">The sequence shown here is derived from an EMBL/GenBank/DDBJ whole genome shotgun (WGS) entry which is preliminary data.</text>
</comment>
<feature type="transmembrane region" description="Helical" evidence="6">
    <location>
        <begin position="60"/>
        <end position="80"/>
    </location>
</feature>
<accession>A0ABR5TM86</accession>
<keyword evidence="4 6" id="KW-1133">Transmembrane helix</keyword>
<dbReference type="EMBL" id="LSDB01000017">
    <property type="protein sequence ID" value="KXB58306.1"/>
    <property type="molecule type" value="Genomic_DNA"/>
</dbReference>
<dbReference type="Pfam" id="PF02361">
    <property type="entry name" value="CbiQ"/>
    <property type="match status" value="1"/>
</dbReference>
<feature type="transmembrane region" description="Helical" evidence="6">
    <location>
        <begin position="86"/>
        <end position="109"/>
    </location>
</feature>
<feature type="transmembrane region" description="Helical" evidence="6">
    <location>
        <begin position="217"/>
        <end position="235"/>
    </location>
</feature>
<comment type="subcellular location">
    <subcellularLocation>
        <location evidence="1">Membrane</location>
        <topology evidence="1">Multi-pass membrane protein</topology>
    </subcellularLocation>
</comment>
<evidence type="ECO:0000256" key="3">
    <source>
        <dbReference type="ARBA" id="ARBA00022692"/>
    </source>
</evidence>
<keyword evidence="2" id="KW-1003">Cell membrane</keyword>
<evidence type="ECO:0000256" key="2">
    <source>
        <dbReference type="ARBA" id="ARBA00022475"/>
    </source>
</evidence>
<feature type="transmembrane region" description="Helical" evidence="6">
    <location>
        <begin position="12"/>
        <end position="29"/>
    </location>
</feature>
<feature type="transmembrane region" description="Helical" evidence="6">
    <location>
        <begin position="130"/>
        <end position="150"/>
    </location>
</feature>
<gene>
    <name evidence="7" type="ORF">HMPREF1871_00532</name>
</gene>
<name>A0ABR5TM86_9BACL</name>
<dbReference type="InterPro" id="IPR003339">
    <property type="entry name" value="ABC/ECF_trnsptr_transmembrane"/>
</dbReference>
<proteinExistence type="predicted"/>
<keyword evidence="3 6" id="KW-0812">Transmembrane</keyword>
<feature type="transmembrane region" description="Helical" evidence="6">
    <location>
        <begin position="35"/>
        <end position="53"/>
    </location>
</feature>
<keyword evidence="5 6" id="KW-0472">Membrane</keyword>
<dbReference type="PANTHER" id="PTHR34857:SF2">
    <property type="entry name" value="SLL0384 PROTEIN"/>
    <property type="match status" value="1"/>
</dbReference>
<protein>
    <submittedName>
        <fullName evidence="7">Cobalt transport protein</fullName>
    </submittedName>
</protein>
<evidence type="ECO:0000313" key="7">
    <source>
        <dbReference type="EMBL" id="KXB58306.1"/>
    </source>
</evidence>
<dbReference type="PANTHER" id="PTHR34857">
    <property type="entry name" value="SLL0384 PROTEIN"/>
    <property type="match status" value="1"/>
</dbReference>
<sequence length="243" mass="28282">MKKQDYKMHLKLDVRSKILLLVVANIFMFMKFSLLEHFILATIFAGLIVIFANKTKGYRIYLIYLFFTVYEVIFAKILTIPILDNFLLLSSLMFKTIYLPICAGIILVASSKVSELITFLRKIKLPKNMIIVMAVIFRFFPVIIGDYRLIKNSLKMKGIGISRFYYLLHPWRFLEYVFVPYVIISTNTANELAISCMCRGIESNKKATTIQILKFKLIDYIFIIFIILLLIAVCLKKEILSLI</sequence>
<evidence type="ECO:0000313" key="8">
    <source>
        <dbReference type="Proteomes" id="UP000070467"/>
    </source>
</evidence>
<reference evidence="7 8" key="1">
    <citation type="submission" date="2016-01" db="EMBL/GenBank/DDBJ databases">
        <authorList>
            <person name="Mitreva M."/>
            <person name="Pepin K.H."/>
            <person name="Mihindukulasuriya K.A."/>
            <person name="Fulton R."/>
            <person name="Fronick C."/>
            <person name="O'Laughlin M."/>
            <person name="Miner T."/>
            <person name="Herter B."/>
            <person name="Rosa B.A."/>
            <person name="Cordes M."/>
            <person name="Tomlinson C."/>
            <person name="Wollam A."/>
            <person name="Palsikar V.B."/>
            <person name="Mardis E.R."/>
            <person name="Wilson R.K."/>
        </authorList>
    </citation>
    <scope>NUCLEOTIDE SEQUENCE [LARGE SCALE GENOMIC DNA]</scope>
    <source>
        <strain evidence="7 8">KA00071</strain>
    </source>
</reference>
<keyword evidence="8" id="KW-1185">Reference proteome</keyword>
<evidence type="ECO:0000256" key="6">
    <source>
        <dbReference type="SAM" id="Phobius"/>
    </source>
</evidence>